<keyword evidence="1" id="KW-0805">Transcription regulation</keyword>
<evidence type="ECO:0000256" key="2">
    <source>
        <dbReference type="ARBA" id="ARBA00023125"/>
    </source>
</evidence>
<dbReference type="PANTHER" id="PTHR46796">
    <property type="entry name" value="HTH-TYPE TRANSCRIPTIONAL ACTIVATOR RHAS-RELATED"/>
    <property type="match status" value="1"/>
</dbReference>
<protein>
    <recommendedName>
        <fullName evidence="5">HTH araC/xylS-type domain-containing protein</fullName>
    </recommendedName>
</protein>
<dbReference type="AlphaFoldDB" id="A0A2S5GZB9"/>
<dbReference type="Proteomes" id="UP000239990">
    <property type="component" value="Unassembled WGS sequence"/>
</dbReference>
<accession>A0A2S5GZB9</accession>
<dbReference type="GO" id="GO:0003700">
    <property type="term" value="F:DNA-binding transcription factor activity"/>
    <property type="evidence" value="ECO:0007669"/>
    <property type="project" value="InterPro"/>
</dbReference>
<dbReference type="InterPro" id="IPR018060">
    <property type="entry name" value="HTH_AraC"/>
</dbReference>
<evidence type="ECO:0000256" key="3">
    <source>
        <dbReference type="ARBA" id="ARBA00023163"/>
    </source>
</evidence>
<evidence type="ECO:0000313" key="6">
    <source>
        <dbReference type="EMBL" id="PPA78163.1"/>
    </source>
</evidence>
<dbReference type="EMBL" id="PREU01000001">
    <property type="protein sequence ID" value="PPA78163.1"/>
    <property type="molecule type" value="Genomic_DNA"/>
</dbReference>
<dbReference type="SUPFAM" id="SSF46689">
    <property type="entry name" value="Homeodomain-like"/>
    <property type="match status" value="2"/>
</dbReference>
<organism evidence="6 7">
    <name type="scientific">Achromobacter spanius</name>
    <dbReference type="NCBI Taxonomy" id="217203"/>
    <lineage>
        <taxon>Bacteria</taxon>
        <taxon>Pseudomonadati</taxon>
        <taxon>Pseudomonadota</taxon>
        <taxon>Betaproteobacteria</taxon>
        <taxon>Burkholderiales</taxon>
        <taxon>Alcaligenaceae</taxon>
        <taxon>Achromobacter</taxon>
    </lineage>
</organism>
<dbReference type="PRINTS" id="PR00032">
    <property type="entry name" value="HTHARAC"/>
</dbReference>
<dbReference type="OrthoDB" id="9809338at2"/>
<keyword evidence="3" id="KW-0804">Transcription</keyword>
<gene>
    <name evidence="6" type="ORF">C4E15_02460</name>
</gene>
<dbReference type="PANTHER" id="PTHR46796:SF14">
    <property type="entry name" value="TRANSCRIPTIONAL REGULATORY PROTEIN"/>
    <property type="match status" value="1"/>
</dbReference>
<dbReference type="Gene3D" id="1.10.10.60">
    <property type="entry name" value="Homeodomain-like"/>
    <property type="match status" value="2"/>
</dbReference>
<evidence type="ECO:0000313" key="7">
    <source>
        <dbReference type="Proteomes" id="UP000239990"/>
    </source>
</evidence>
<dbReference type="InterPro" id="IPR009057">
    <property type="entry name" value="Homeodomain-like_sf"/>
</dbReference>
<proteinExistence type="predicted"/>
<name>A0A2S5GZB9_9BURK</name>
<feature type="domain" description="HTH araC/xylS-type" evidence="5">
    <location>
        <begin position="19"/>
        <end position="126"/>
    </location>
</feature>
<dbReference type="SMART" id="SM00342">
    <property type="entry name" value="HTH_ARAC"/>
    <property type="match status" value="1"/>
</dbReference>
<dbReference type="PROSITE" id="PS01124">
    <property type="entry name" value="HTH_ARAC_FAMILY_2"/>
    <property type="match status" value="1"/>
</dbReference>
<dbReference type="InterPro" id="IPR020449">
    <property type="entry name" value="Tscrpt_reg_AraC-type_HTH"/>
</dbReference>
<dbReference type="InterPro" id="IPR050204">
    <property type="entry name" value="AraC_XylS_family_regulators"/>
</dbReference>
<feature type="region of interest" description="Disordered" evidence="4">
    <location>
        <begin position="1"/>
        <end position="25"/>
    </location>
</feature>
<evidence type="ECO:0000256" key="1">
    <source>
        <dbReference type="ARBA" id="ARBA00023015"/>
    </source>
</evidence>
<evidence type="ECO:0000256" key="4">
    <source>
        <dbReference type="SAM" id="MobiDB-lite"/>
    </source>
</evidence>
<evidence type="ECO:0000259" key="5">
    <source>
        <dbReference type="PROSITE" id="PS01124"/>
    </source>
</evidence>
<keyword evidence="2" id="KW-0238">DNA-binding</keyword>
<sequence>MRPSHVRADNSGPPPLGPEPAKRSLPVSLEQQAKTMLLSGQSSVADVARACRLSRTHFTAVFRDAAGTTPHRWALLQRIAQAREQLRIPDKTLADIALDCGFADQAHFTRVFHNVVGLTPGAWRRAADA</sequence>
<comment type="caution">
    <text evidence="6">The sequence shown here is derived from an EMBL/GenBank/DDBJ whole genome shotgun (WGS) entry which is preliminary data.</text>
</comment>
<dbReference type="GO" id="GO:0043565">
    <property type="term" value="F:sequence-specific DNA binding"/>
    <property type="evidence" value="ECO:0007669"/>
    <property type="project" value="InterPro"/>
</dbReference>
<reference evidence="6 7" key="1">
    <citation type="submission" date="2018-02" db="EMBL/GenBank/DDBJ databases">
        <title>Draft Genome of Achromobacter spanius stain 6.</title>
        <authorList>
            <person name="Gunasekera T.S."/>
            <person name="Radwan O."/>
            <person name="Ruiz O.N."/>
        </authorList>
    </citation>
    <scope>NUCLEOTIDE SEQUENCE [LARGE SCALE GENOMIC DNA]</scope>
    <source>
        <strain evidence="6 7">6</strain>
    </source>
</reference>
<dbReference type="Pfam" id="PF12833">
    <property type="entry name" value="HTH_18"/>
    <property type="match status" value="1"/>
</dbReference>
<dbReference type="RefSeq" id="WP_104142122.1">
    <property type="nucleotide sequence ID" value="NZ_PREU01000001.1"/>
</dbReference>